<proteinExistence type="predicted"/>
<evidence type="ECO:0000313" key="1">
    <source>
        <dbReference type="EMBL" id="HJD52659.1"/>
    </source>
</evidence>
<protein>
    <submittedName>
        <fullName evidence="1">Uncharacterized protein</fullName>
    </submittedName>
</protein>
<accession>A0A9D2ZUP2</accession>
<evidence type="ECO:0000313" key="2">
    <source>
        <dbReference type="Proteomes" id="UP000787625"/>
    </source>
</evidence>
<comment type="caution">
    <text evidence="1">The sequence shown here is derived from an EMBL/GenBank/DDBJ whole genome shotgun (WGS) entry which is preliminary data.</text>
</comment>
<dbReference type="EMBL" id="DWUP01000059">
    <property type="protein sequence ID" value="HJD52659.1"/>
    <property type="molecule type" value="Genomic_DNA"/>
</dbReference>
<reference evidence="1" key="1">
    <citation type="journal article" date="2021" name="PeerJ">
        <title>Extensive microbial diversity within the chicken gut microbiome revealed by metagenomics and culture.</title>
        <authorList>
            <person name="Gilroy R."/>
            <person name="Ravi A."/>
            <person name="Getino M."/>
            <person name="Pursley I."/>
            <person name="Horton D.L."/>
            <person name="Alikhan N.F."/>
            <person name="Baker D."/>
            <person name="Gharbi K."/>
            <person name="Hall N."/>
            <person name="Watson M."/>
            <person name="Adriaenssens E.M."/>
            <person name="Foster-Nyarko E."/>
            <person name="Jarju S."/>
            <person name="Secka A."/>
            <person name="Antonio M."/>
            <person name="Oren A."/>
            <person name="Chaudhuri R.R."/>
            <person name="La Ragione R."/>
            <person name="Hildebrand F."/>
            <person name="Pallen M.J."/>
        </authorList>
    </citation>
    <scope>NUCLEOTIDE SEQUENCE</scope>
    <source>
        <strain evidence="1">MalCec1-1739</strain>
    </source>
</reference>
<dbReference type="AlphaFoldDB" id="A0A9D2ZUP2"/>
<name>A0A9D2ZUP2_9BACT</name>
<gene>
    <name evidence="1" type="ORF">IAA93_02880</name>
</gene>
<dbReference type="Proteomes" id="UP000787625">
    <property type="component" value="Unassembled WGS sequence"/>
</dbReference>
<sequence length="74" mass="8233">MFKTLILTLCLVAAAVVLLCVRIILVKGGRFPNTHVSGSKHLRDRGIGCVQSQDREAMGRHLMTPERMEKMLGK</sequence>
<reference evidence="1" key="2">
    <citation type="submission" date="2021-04" db="EMBL/GenBank/DDBJ databases">
        <authorList>
            <person name="Gilroy R."/>
        </authorList>
    </citation>
    <scope>NUCLEOTIDE SEQUENCE</scope>
    <source>
        <strain evidence="1">MalCec1-1739</strain>
    </source>
</reference>
<organism evidence="1 2">
    <name type="scientific">Candidatus Avibacteroides avistercoris</name>
    <dbReference type="NCBI Taxonomy" id="2840690"/>
    <lineage>
        <taxon>Bacteria</taxon>
        <taxon>Pseudomonadati</taxon>
        <taxon>Bacteroidota</taxon>
        <taxon>Bacteroidia</taxon>
        <taxon>Bacteroidales</taxon>
        <taxon>Bacteroidaceae</taxon>
        <taxon>Bacteroidaceae incertae sedis</taxon>
        <taxon>Candidatus Avibacteroides</taxon>
    </lineage>
</organism>